<accession>A0AAD5FYZ4</accession>
<evidence type="ECO:0000313" key="2">
    <source>
        <dbReference type="EMBL" id="KAI5958586.1"/>
    </source>
</evidence>
<comment type="caution">
    <text evidence="2">The sequence shown here is derived from an EMBL/GenBank/DDBJ whole genome shotgun (WGS) entry which is preliminary data.</text>
</comment>
<gene>
    <name evidence="2" type="ORF">KGF57_002431</name>
</gene>
<dbReference type="AlphaFoldDB" id="A0AAD5FYZ4"/>
<dbReference type="EMBL" id="JAIHNG010000116">
    <property type="protein sequence ID" value="KAI5958586.1"/>
    <property type="molecule type" value="Genomic_DNA"/>
</dbReference>
<evidence type="ECO:0000256" key="1">
    <source>
        <dbReference type="SAM" id="MobiDB-lite"/>
    </source>
</evidence>
<organism evidence="2 3">
    <name type="scientific">Candida theae</name>
    <dbReference type="NCBI Taxonomy" id="1198502"/>
    <lineage>
        <taxon>Eukaryota</taxon>
        <taxon>Fungi</taxon>
        <taxon>Dikarya</taxon>
        <taxon>Ascomycota</taxon>
        <taxon>Saccharomycotina</taxon>
        <taxon>Pichiomycetes</taxon>
        <taxon>Debaryomycetaceae</taxon>
        <taxon>Candida/Lodderomyces clade</taxon>
        <taxon>Candida</taxon>
    </lineage>
</organism>
<dbReference type="GeneID" id="76150490"/>
<sequence>MDQPSSMIYVEIDNHVDLIYRRKFKKDGNGDGLDPVLARVSYDGFPDAKFLKNLVKNKIDEVERRRKSENGDGDGDAGTEGASAHVGDHLIGKGSLLNQGGTVNDEETELGVDPGDCVDCRREE</sequence>
<protein>
    <submittedName>
        <fullName evidence="2">Uncharacterized protein</fullName>
    </submittedName>
</protein>
<proteinExistence type="predicted"/>
<evidence type="ECO:0000313" key="3">
    <source>
        <dbReference type="Proteomes" id="UP001204833"/>
    </source>
</evidence>
<dbReference type="Proteomes" id="UP001204833">
    <property type="component" value="Unassembled WGS sequence"/>
</dbReference>
<feature type="region of interest" description="Disordered" evidence="1">
    <location>
        <begin position="61"/>
        <end position="124"/>
    </location>
</feature>
<dbReference type="RefSeq" id="XP_051609033.1">
    <property type="nucleotide sequence ID" value="XM_051751744.1"/>
</dbReference>
<feature type="compositionally biased region" description="Basic and acidic residues" evidence="1">
    <location>
        <begin position="61"/>
        <end position="70"/>
    </location>
</feature>
<keyword evidence="3" id="KW-1185">Reference proteome</keyword>
<reference evidence="2 3" key="1">
    <citation type="journal article" date="2022" name="DNA Res.">
        <title>Genome analysis of five recently described species of the CUG-Ser clade uncovers Candida theae as a new hybrid lineage with pathogenic potential in the Candida parapsilosis species complex.</title>
        <authorList>
            <person name="Mixao V."/>
            <person name="Del Olmo V."/>
            <person name="Hegedusova E."/>
            <person name="Saus E."/>
            <person name="Pryszcz L."/>
            <person name="Cillingova A."/>
            <person name="Nosek J."/>
            <person name="Gabaldon T."/>
        </authorList>
    </citation>
    <scope>NUCLEOTIDE SEQUENCE [LARGE SCALE GENOMIC DNA]</scope>
    <source>
        <strain evidence="2 3">CBS 12239</strain>
    </source>
</reference>
<name>A0AAD5FYZ4_9ASCO</name>